<feature type="transmembrane region" description="Helical" evidence="1">
    <location>
        <begin position="113"/>
        <end position="134"/>
    </location>
</feature>
<evidence type="ECO:0000259" key="2">
    <source>
        <dbReference type="PROSITE" id="PS50850"/>
    </source>
</evidence>
<organism evidence="3">
    <name type="scientific">marine metagenome</name>
    <dbReference type="NCBI Taxonomy" id="408172"/>
    <lineage>
        <taxon>unclassified sequences</taxon>
        <taxon>metagenomes</taxon>
        <taxon>ecological metagenomes</taxon>
    </lineage>
</organism>
<feature type="transmembrane region" description="Helical" evidence="1">
    <location>
        <begin position="41"/>
        <end position="66"/>
    </location>
</feature>
<feature type="domain" description="Major facilitator superfamily (MFS) profile" evidence="2">
    <location>
        <begin position="19"/>
        <end position="203"/>
    </location>
</feature>
<proteinExistence type="predicted"/>
<keyword evidence="1" id="KW-1133">Transmembrane helix</keyword>
<dbReference type="PROSITE" id="PS50850">
    <property type="entry name" value="MFS"/>
    <property type="match status" value="1"/>
</dbReference>
<keyword evidence="1" id="KW-0812">Transmembrane</keyword>
<feature type="transmembrane region" description="Helical" evidence="1">
    <location>
        <begin position="146"/>
        <end position="167"/>
    </location>
</feature>
<evidence type="ECO:0000313" key="3">
    <source>
        <dbReference type="EMBL" id="SVE01663.1"/>
    </source>
</evidence>
<dbReference type="SUPFAM" id="SSF103473">
    <property type="entry name" value="MFS general substrate transporter"/>
    <property type="match status" value="1"/>
</dbReference>
<dbReference type="EMBL" id="UINC01188443">
    <property type="protein sequence ID" value="SVE01663.1"/>
    <property type="molecule type" value="Genomic_DNA"/>
</dbReference>
<accession>A0A383A1Z4</accession>
<keyword evidence="1" id="KW-0472">Membrane</keyword>
<feature type="transmembrane region" description="Helical" evidence="1">
    <location>
        <begin position="179"/>
        <end position="197"/>
    </location>
</feature>
<dbReference type="PANTHER" id="PTHR11360">
    <property type="entry name" value="MONOCARBOXYLATE TRANSPORTER"/>
    <property type="match status" value="1"/>
</dbReference>
<dbReference type="Pfam" id="PF07690">
    <property type="entry name" value="MFS_1"/>
    <property type="match status" value="1"/>
</dbReference>
<dbReference type="InterPro" id="IPR020846">
    <property type="entry name" value="MFS_dom"/>
</dbReference>
<feature type="transmembrane region" description="Helical" evidence="1">
    <location>
        <begin position="87"/>
        <end position="107"/>
    </location>
</feature>
<dbReference type="InterPro" id="IPR011701">
    <property type="entry name" value="MFS"/>
</dbReference>
<feature type="transmembrane region" description="Helical" evidence="1">
    <location>
        <begin position="12"/>
        <end position="29"/>
    </location>
</feature>
<dbReference type="PANTHER" id="PTHR11360:SF284">
    <property type="entry name" value="EG:103B4.3 PROTEIN-RELATED"/>
    <property type="match status" value="1"/>
</dbReference>
<feature type="non-terminal residue" evidence="3">
    <location>
        <position position="203"/>
    </location>
</feature>
<dbReference type="InterPro" id="IPR036259">
    <property type="entry name" value="MFS_trans_sf"/>
</dbReference>
<reference evidence="3" key="1">
    <citation type="submission" date="2018-05" db="EMBL/GenBank/DDBJ databases">
        <authorList>
            <person name="Lanie J.A."/>
            <person name="Ng W.-L."/>
            <person name="Kazmierczak K.M."/>
            <person name="Andrzejewski T.M."/>
            <person name="Davidsen T.M."/>
            <person name="Wayne K.J."/>
            <person name="Tettelin H."/>
            <person name="Glass J.I."/>
            <person name="Rusch D."/>
            <person name="Podicherti R."/>
            <person name="Tsui H.-C.T."/>
            <person name="Winkler M.E."/>
        </authorList>
    </citation>
    <scope>NUCLEOTIDE SEQUENCE</scope>
</reference>
<dbReference type="GO" id="GO:0022857">
    <property type="term" value="F:transmembrane transporter activity"/>
    <property type="evidence" value="ECO:0007669"/>
    <property type="project" value="InterPro"/>
</dbReference>
<name>A0A383A1Z4_9ZZZZ</name>
<dbReference type="Gene3D" id="1.20.1250.20">
    <property type="entry name" value="MFS general substrate transporter like domains"/>
    <property type="match status" value="1"/>
</dbReference>
<evidence type="ECO:0000256" key="1">
    <source>
        <dbReference type="SAM" id="Phobius"/>
    </source>
</evidence>
<dbReference type="InterPro" id="IPR050327">
    <property type="entry name" value="Proton-linked_MCT"/>
</dbReference>
<protein>
    <recommendedName>
        <fullName evidence="2">Major facilitator superfamily (MFS) profile domain-containing protein</fullName>
    </recommendedName>
</protein>
<dbReference type="AlphaFoldDB" id="A0A383A1Z4"/>
<gene>
    <name evidence="3" type="ORF">METZ01_LOCUS454517</name>
</gene>
<sequence length="203" mass="22187">MPRISNNRYPRVLSKVYFGWWIVAVSVIADGLKHGSFNRGFTIFVVPIRTDLGVGVAAISIADMLGRLTGSIQGPIVGYLTDRWGPRLMLIIGAILSGLGFICLAFVRNYTFFLLIFVGLLSAGFRSGYNSASLTAINRWFRRKRAFAMSIVSIGNGLGGSLVLLTGSMVNTFGWRPVAFVYGILIIGIICPLSIIVRDHPEN</sequence>